<dbReference type="PANTHER" id="PTHR13774:SF32">
    <property type="entry name" value="ANTISENSE-ENHANCING SEQUENCE 1"/>
    <property type="match status" value="1"/>
</dbReference>
<dbReference type="Gene3D" id="3.10.310.10">
    <property type="entry name" value="Diaminopimelate Epimerase, Chain A, domain 1"/>
    <property type="match status" value="2"/>
</dbReference>
<evidence type="ECO:0000313" key="1">
    <source>
        <dbReference type="EMBL" id="UUY04866.1"/>
    </source>
</evidence>
<dbReference type="PANTHER" id="PTHR13774">
    <property type="entry name" value="PHENAZINE BIOSYNTHESIS PROTEIN"/>
    <property type="match status" value="1"/>
</dbReference>
<reference evidence="2" key="1">
    <citation type="submission" date="2021-11" db="EMBL/GenBank/DDBJ databases">
        <title>Cultivation dependent microbiological survey of springs from the worlds oldest radium mine currently devoted to the extraction of radon-saturated water.</title>
        <authorList>
            <person name="Kapinusova G."/>
            <person name="Smrhova T."/>
            <person name="Strejcek M."/>
            <person name="Suman J."/>
            <person name="Jani K."/>
            <person name="Pajer P."/>
            <person name="Uhlik O."/>
        </authorList>
    </citation>
    <scope>NUCLEOTIDE SEQUENCE [LARGE SCALE GENOMIC DNA]</scope>
    <source>
        <strain evidence="2">J379</strain>
    </source>
</reference>
<name>A0ABY5PJN1_9ACTN</name>
<dbReference type="NCBIfam" id="TIGR00654">
    <property type="entry name" value="PhzF_family"/>
    <property type="match status" value="1"/>
</dbReference>
<dbReference type="Pfam" id="PF02567">
    <property type="entry name" value="PhzC-PhzF"/>
    <property type="match status" value="1"/>
</dbReference>
<evidence type="ECO:0000313" key="2">
    <source>
        <dbReference type="Proteomes" id="UP001058860"/>
    </source>
</evidence>
<dbReference type="SUPFAM" id="SSF54506">
    <property type="entry name" value="Diaminopimelate epimerase-like"/>
    <property type="match status" value="1"/>
</dbReference>
<accession>A0ABY5PJN1</accession>
<dbReference type="EMBL" id="CP088295">
    <property type="protein sequence ID" value="UUY04866.1"/>
    <property type="molecule type" value="Genomic_DNA"/>
</dbReference>
<sequence>MRRAVTWLDVFTSRPLTGNGLAVVHDADDLTDGFMLAFARETRLSETTFIQRATVESADYRNRIFSPPGEMPFAGHPSLGTAVAHARRRGDRVASYVQETRAGLQPVEVELAGSTARASMLQGPVHFGAVPDPERVAAALGLQPADFVPELPPQVASTGAPHLLAPVRDAALLPRLQVQPGVLGSLLDDLGCIVVYLTAMTDGGRVRARSFYLDRGLVVEDPATGSAAGPLIAYLHRSGVASKVEIDQGVEMARPSRLVAEIAGDRVRVGGDVVVIADATLTV</sequence>
<dbReference type="PIRSF" id="PIRSF016184">
    <property type="entry name" value="PhzC_PhzF"/>
    <property type="match status" value="1"/>
</dbReference>
<gene>
    <name evidence="1" type="ORF">LRS13_04875</name>
</gene>
<keyword evidence="2" id="KW-1185">Reference proteome</keyword>
<protein>
    <submittedName>
        <fullName evidence="1">PhzF family phenazine biosynthesis protein</fullName>
    </submittedName>
</protein>
<organism evidence="1 2">
    <name type="scientific">Svornostia abyssi</name>
    <dbReference type="NCBI Taxonomy" id="2898438"/>
    <lineage>
        <taxon>Bacteria</taxon>
        <taxon>Bacillati</taxon>
        <taxon>Actinomycetota</taxon>
        <taxon>Thermoleophilia</taxon>
        <taxon>Solirubrobacterales</taxon>
        <taxon>Baekduiaceae</taxon>
        <taxon>Svornostia</taxon>
    </lineage>
</organism>
<dbReference type="InterPro" id="IPR003719">
    <property type="entry name" value="Phenazine_PhzF-like"/>
</dbReference>
<dbReference type="Proteomes" id="UP001058860">
    <property type="component" value="Chromosome"/>
</dbReference>
<dbReference type="RefSeq" id="WP_353865346.1">
    <property type="nucleotide sequence ID" value="NZ_CP088295.1"/>
</dbReference>
<proteinExistence type="predicted"/>